<protein>
    <submittedName>
        <fullName evidence="1">Uncharacterized protein</fullName>
    </submittedName>
</protein>
<evidence type="ECO:0000313" key="1">
    <source>
        <dbReference type="EMBL" id="KKY37077.1"/>
    </source>
</evidence>
<organism evidence="1 2">
    <name type="scientific">Diaporthe ampelina</name>
    <dbReference type="NCBI Taxonomy" id="1214573"/>
    <lineage>
        <taxon>Eukaryota</taxon>
        <taxon>Fungi</taxon>
        <taxon>Dikarya</taxon>
        <taxon>Ascomycota</taxon>
        <taxon>Pezizomycotina</taxon>
        <taxon>Sordariomycetes</taxon>
        <taxon>Sordariomycetidae</taxon>
        <taxon>Diaporthales</taxon>
        <taxon>Diaporthaceae</taxon>
        <taxon>Diaporthe</taxon>
    </lineage>
</organism>
<dbReference type="Proteomes" id="UP000034680">
    <property type="component" value="Unassembled WGS sequence"/>
</dbReference>
<dbReference type="EMBL" id="LCUC01000097">
    <property type="protein sequence ID" value="KKY37077.1"/>
    <property type="molecule type" value="Genomic_DNA"/>
</dbReference>
<dbReference type="AlphaFoldDB" id="A0A0G2FSA6"/>
<dbReference type="STRING" id="1214573.A0A0G2FSA6"/>
<keyword evidence="2" id="KW-1185">Reference proteome</keyword>
<name>A0A0G2FSA6_9PEZI</name>
<sequence>MDSSNIHNFQENDIQLLKTGNFSDGIEATNKEVGFANHDPDSVDLMLQHLYRENLDVEDLKTPAICVRCWKLADYLQLESLKTVAVSSLREHLDTMAWLACGTWTYNDGDIPTWLICLLDAVMEVCIDETTKPLVSTFAAFLWVTRFEVLVLPHTLDCLAESHSLNKTLVKLLALNGFGEDEDWPEWIPDTANTPREIKNKDRITYEHWVTCADCDAMINTKDDVVIHNPFPSSPMAVA</sequence>
<gene>
    <name evidence="1" type="ORF">UCDDA912_g02913</name>
</gene>
<proteinExistence type="predicted"/>
<reference evidence="1 2" key="1">
    <citation type="submission" date="2015-05" db="EMBL/GenBank/DDBJ databases">
        <title>Distinctive expansion of gene families associated with plant cell wall degradation and secondary metabolism in the genomes of grapevine trunk pathogens.</title>
        <authorList>
            <person name="Lawrence D.P."/>
            <person name="Travadon R."/>
            <person name="Rolshausen P.E."/>
            <person name="Baumgartner K."/>
        </authorList>
    </citation>
    <scope>NUCLEOTIDE SEQUENCE [LARGE SCALE GENOMIC DNA]</scope>
    <source>
        <strain evidence="1">DA912</strain>
    </source>
</reference>
<accession>A0A0G2FSA6</accession>
<dbReference type="Gene3D" id="3.30.710.10">
    <property type="entry name" value="Potassium Channel Kv1.1, Chain A"/>
    <property type="match status" value="1"/>
</dbReference>
<dbReference type="OrthoDB" id="6359816at2759"/>
<comment type="caution">
    <text evidence="1">The sequence shown here is derived from an EMBL/GenBank/DDBJ whole genome shotgun (WGS) entry which is preliminary data.</text>
</comment>
<dbReference type="InterPro" id="IPR011333">
    <property type="entry name" value="SKP1/BTB/POZ_sf"/>
</dbReference>
<evidence type="ECO:0000313" key="2">
    <source>
        <dbReference type="Proteomes" id="UP000034680"/>
    </source>
</evidence>
<reference evidence="1 2" key="2">
    <citation type="submission" date="2015-05" db="EMBL/GenBank/DDBJ databases">
        <authorList>
            <person name="Morales-Cruz A."/>
            <person name="Amrine K.C."/>
            <person name="Cantu D."/>
        </authorList>
    </citation>
    <scope>NUCLEOTIDE SEQUENCE [LARGE SCALE GENOMIC DNA]</scope>
    <source>
        <strain evidence="1">DA912</strain>
    </source>
</reference>